<evidence type="ECO:0000256" key="3">
    <source>
        <dbReference type="SAM" id="MobiDB-lite"/>
    </source>
</evidence>
<evidence type="ECO:0000313" key="5">
    <source>
        <dbReference type="Ensembl" id="ENSGAGP00000007888.1"/>
    </source>
</evidence>
<dbReference type="GO" id="GO:0006915">
    <property type="term" value="P:apoptotic process"/>
    <property type="evidence" value="ECO:0007669"/>
    <property type="project" value="UniProtKB-UniRule"/>
</dbReference>
<dbReference type="PROSITE" id="PS51135">
    <property type="entry name" value="CIDE_N"/>
    <property type="match status" value="1"/>
</dbReference>
<dbReference type="PANTHER" id="PTHR12306:SF10">
    <property type="entry name" value="LIPID TRANSFERASE CIDEB"/>
    <property type="match status" value="1"/>
</dbReference>
<feature type="compositionally biased region" description="Low complexity" evidence="3">
    <location>
        <begin position="21"/>
        <end position="36"/>
    </location>
</feature>
<organism evidence="5 6">
    <name type="scientific">Gopherus agassizii</name>
    <name type="common">Agassiz's desert tortoise</name>
    <dbReference type="NCBI Taxonomy" id="38772"/>
    <lineage>
        <taxon>Eukaryota</taxon>
        <taxon>Metazoa</taxon>
        <taxon>Chordata</taxon>
        <taxon>Craniata</taxon>
        <taxon>Vertebrata</taxon>
        <taxon>Euteleostomi</taxon>
        <taxon>Archelosauria</taxon>
        <taxon>Testudinata</taxon>
        <taxon>Testudines</taxon>
        <taxon>Cryptodira</taxon>
        <taxon>Durocryptodira</taxon>
        <taxon>Testudinoidea</taxon>
        <taxon>Testudinidae</taxon>
        <taxon>Gopherus</taxon>
    </lineage>
</organism>
<reference evidence="5" key="3">
    <citation type="submission" date="2025-09" db="UniProtKB">
        <authorList>
            <consortium name="Ensembl"/>
        </authorList>
    </citation>
    <scope>IDENTIFICATION</scope>
</reference>
<proteinExistence type="predicted"/>
<dbReference type="Ensembl" id="ENSGAGT00000009090.1">
    <property type="protein sequence ID" value="ENSGAGP00000007888.1"/>
    <property type="gene ID" value="ENSGAGG00000006286.1"/>
</dbReference>
<keyword evidence="6" id="KW-1185">Reference proteome</keyword>
<evidence type="ECO:0000259" key="4">
    <source>
        <dbReference type="PROSITE" id="PS51135"/>
    </source>
</evidence>
<sequence>MTEGGWPQAASQDWGLLPKLPAEGPRPGQAAGGAAPLKGQKEEDDADSGAEFEFPAMEALLVAGMAGLVLEEDGTAVESEAFFQTLPPDTALMLLGPGQSWSPPRGGAQAYGWSRERPRQGRDIARITFDVYKLGPRDLFGSLNVKATFYGLYSMSCDFKCLGPKKVLSREVLRVVSAMMQGMGQLLLGASSYIRRLLEGVETWHQPAHLSRYEE</sequence>
<dbReference type="Proteomes" id="UP000291020">
    <property type="component" value="Unassembled WGS sequence"/>
</dbReference>
<reference evidence="6" key="1">
    <citation type="journal article" date="2017" name="PLoS ONE">
        <title>The Agassiz's desert tortoise genome provides a resource for the conservation of a threatened species.</title>
        <authorList>
            <person name="Tollis M."/>
            <person name="DeNardo D.F."/>
            <person name="Cornelius J.A."/>
            <person name="Dolby G.A."/>
            <person name="Edwards T."/>
            <person name="Henen B.T."/>
            <person name="Karl A.E."/>
            <person name="Murphy R.W."/>
            <person name="Kusumi K."/>
        </authorList>
    </citation>
    <scope>NUCLEOTIDE SEQUENCE [LARGE SCALE GENOMIC DNA]</scope>
</reference>
<name>A0A452H0K7_9SAUR</name>
<evidence type="ECO:0000313" key="6">
    <source>
        <dbReference type="Proteomes" id="UP000291020"/>
    </source>
</evidence>
<reference evidence="5" key="2">
    <citation type="submission" date="2025-08" db="UniProtKB">
        <authorList>
            <consortium name="Ensembl"/>
        </authorList>
    </citation>
    <scope>IDENTIFICATION</scope>
</reference>
<dbReference type="SMART" id="SM00266">
    <property type="entry name" value="CAD"/>
    <property type="match status" value="1"/>
</dbReference>
<dbReference type="GO" id="GO:0042981">
    <property type="term" value="P:regulation of apoptotic process"/>
    <property type="evidence" value="ECO:0007669"/>
    <property type="project" value="TreeGrafter"/>
</dbReference>
<protein>
    <recommendedName>
        <fullName evidence="4">CIDE-N domain-containing protein</fullName>
    </recommendedName>
</protein>
<dbReference type="Pfam" id="PF02017">
    <property type="entry name" value="CIDE-N"/>
    <property type="match status" value="1"/>
</dbReference>
<dbReference type="STRING" id="38772.ENSGAGP00000007888"/>
<dbReference type="InterPro" id="IPR003508">
    <property type="entry name" value="CIDE-N_dom"/>
</dbReference>
<dbReference type="AlphaFoldDB" id="A0A452H0K7"/>
<evidence type="ECO:0000256" key="1">
    <source>
        <dbReference type="ARBA" id="ARBA00022703"/>
    </source>
</evidence>
<feature type="domain" description="CIDE-N" evidence="4">
    <location>
        <begin position="24"/>
        <end position="103"/>
    </location>
</feature>
<dbReference type="Gene3D" id="3.10.20.10">
    <property type="match status" value="1"/>
</dbReference>
<dbReference type="PANTHER" id="PTHR12306">
    <property type="entry name" value="CELL DEATH ACTIVATOR CIDE"/>
    <property type="match status" value="1"/>
</dbReference>
<accession>A0A452H0K7</accession>
<evidence type="ECO:0000256" key="2">
    <source>
        <dbReference type="PROSITE-ProRule" id="PRU00447"/>
    </source>
</evidence>
<feature type="region of interest" description="Disordered" evidence="3">
    <location>
        <begin position="1"/>
        <end position="48"/>
    </location>
</feature>
<keyword evidence="1 2" id="KW-0053">Apoptosis</keyword>
<dbReference type="SUPFAM" id="SSF54277">
    <property type="entry name" value="CAD &amp; PB1 domains"/>
    <property type="match status" value="1"/>
</dbReference>